<dbReference type="GO" id="GO:0006506">
    <property type="term" value="P:GPI anchor biosynthetic process"/>
    <property type="evidence" value="ECO:0007669"/>
    <property type="project" value="UniProtKB-KW"/>
</dbReference>
<keyword evidence="3" id="KW-0337">GPI-anchor biosynthesis</keyword>
<feature type="transmembrane region" description="Helical" evidence="8">
    <location>
        <begin position="99"/>
        <end position="119"/>
    </location>
</feature>
<evidence type="ECO:0000313" key="11">
    <source>
        <dbReference type="Proteomes" id="UP000245591"/>
    </source>
</evidence>
<dbReference type="Proteomes" id="UP000245591">
    <property type="component" value="Unassembled WGS sequence"/>
</dbReference>
<dbReference type="Pfam" id="PF10277">
    <property type="entry name" value="Frag1"/>
    <property type="match status" value="1"/>
</dbReference>
<comment type="similarity">
    <text evidence="2">Belongs to the PGAP2 family.</text>
</comment>
<accession>A0A2U1J453</accession>
<protein>
    <recommendedName>
        <fullName evidence="9">CWH43-like N-terminal domain-containing protein</fullName>
    </recommendedName>
</protein>
<dbReference type="GO" id="GO:0000139">
    <property type="term" value="C:Golgi membrane"/>
    <property type="evidence" value="ECO:0007669"/>
    <property type="project" value="UniProtKB-SubCell"/>
</dbReference>
<sequence length="301" mass="34262">MSPKFVNRGPLSDQHENSASEGVAFIKKHNKTSTEMKINGSIISILHTFTAYSAFILALIVGLKLHYLKIVKNEHYGYPDEWIPSVSATIGDRYPERNVFQISIALTCPFRLTLLILWFYTCKATALTKIAPKSTKLPLVVFIVGFLRTITAGIWVYITSSDDHDIHDVGMLLYMALTLPYMFTTISSSSNLTQLARTNTFESKKTTRYRKIVCFSFIIAIFPMLYWFIQHKVNKVAGAYSIYAIYEWFLIIADVLFDAVTYYEFKLIDLSIQISPDNLKSEIPLSRIGPALHETSSSRHD</sequence>
<evidence type="ECO:0000256" key="1">
    <source>
        <dbReference type="ARBA" id="ARBA00004653"/>
    </source>
</evidence>
<feature type="transmembrane region" description="Helical" evidence="8">
    <location>
        <begin position="171"/>
        <end position="192"/>
    </location>
</feature>
<comment type="subcellular location">
    <subcellularLocation>
        <location evidence="1">Golgi apparatus membrane</location>
        <topology evidence="1">Multi-pass membrane protein</topology>
    </subcellularLocation>
</comment>
<feature type="transmembrane region" description="Helical" evidence="8">
    <location>
        <begin position="212"/>
        <end position="229"/>
    </location>
</feature>
<evidence type="ECO:0000313" key="10">
    <source>
        <dbReference type="EMBL" id="PVZ99732.1"/>
    </source>
</evidence>
<keyword evidence="7 8" id="KW-0472">Membrane</keyword>
<dbReference type="InterPro" id="IPR019402">
    <property type="entry name" value="CWH43_N"/>
</dbReference>
<proteinExistence type="inferred from homology"/>
<keyword evidence="5 8" id="KW-1133">Transmembrane helix</keyword>
<keyword evidence="11" id="KW-1185">Reference proteome</keyword>
<feature type="transmembrane region" description="Helical" evidence="8">
    <location>
        <begin position="139"/>
        <end position="159"/>
    </location>
</feature>
<keyword evidence="4 8" id="KW-0812">Transmembrane</keyword>
<evidence type="ECO:0000256" key="5">
    <source>
        <dbReference type="ARBA" id="ARBA00022989"/>
    </source>
</evidence>
<comment type="caution">
    <text evidence="10">The sequence shown here is derived from an EMBL/GenBank/DDBJ whole genome shotgun (WGS) entry which is preliminary data.</text>
</comment>
<dbReference type="GO" id="GO:0005789">
    <property type="term" value="C:endoplasmic reticulum membrane"/>
    <property type="evidence" value="ECO:0007669"/>
    <property type="project" value="TreeGrafter"/>
</dbReference>
<feature type="transmembrane region" description="Helical" evidence="8">
    <location>
        <begin position="38"/>
        <end position="63"/>
    </location>
</feature>
<organism evidence="10 11">
    <name type="scientific">Smittium angustum</name>
    <dbReference type="NCBI Taxonomy" id="133377"/>
    <lineage>
        <taxon>Eukaryota</taxon>
        <taxon>Fungi</taxon>
        <taxon>Fungi incertae sedis</taxon>
        <taxon>Zoopagomycota</taxon>
        <taxon>Kickxellomycotina</taxon>
        <taxon>Harpellomycetes</taxon>
        <taxon>Harpellales</taxon>
        <taxon>Legeriomycetaceae</taxon>
        <taxon>Smittium</taxon>
    </lineage>
</organism>
<dbReference type="AlphaFoldDB" id="A0A2U1J453"/>
<evidence type="ECO:0000256" key="6">
    <source>
        <dbReference type="ARBA" id="ARBA00023034"/>
    </source>
</evidence>
<evidence type="ECO:0000256" key="3">
    <source>
        <dbReference type="ARBA" id="ARBA00022502"/>
    </source>
</evidence>
<evidence type="ECO:0000256" key="7">
    <source>
        <dbReference type="ARBA" id="ARBA00023136"/>
    </source>
</evidence>
<evidence type="ECO:0000256" key="4">
    <source>
        <dbReference type="ARBA" id="ARBA00022692"/>
    </source>
</evidence>
<reference evidence="10 11" key="1">
    <citation type="journal article" date="2018" name="MBio">
        <title>Comparative Genomics Reveals the Core Gene Toolbox for the Fungus-Insect Symbiosis.</title>
        <authorList>
            <person name="Wang Y."/>
            <person name="Stata M."/>
            <person name="Wang W."/>
            <person name="Stajich J.E."/>
            <person name="White M.M."/>
            <person name="Moncalvo J.M."/>
        </authorList>
    </citation>
    <scope>NUCLEOTIDE SEQUENCE [LARGE SCALE GENOMIC DNA]</scope>
    <source>
        <strain evidence="10 11">AUS-126-30</strain>
    </source>
</reference>
<dbReference type="EMBL" id="MBFU01000394">
    <property type="protein sequence ID" value="PVZ99732.1"/>
    <property type="molecule type" value="Genomic_DNA"/>
</dbReference>
<feature type="domain" description="CWH43-like N-terminal" evidence="9">
    <location>
        <begin position="40"/>
        <end position="266"/>
    </location>
</feature>
<dbReference type="InterPro" id="IPR039545">
    <property type="entry name" value="PGAP2"/>
</dbReference>
<evidence type="ECO:0000256" key="8">
    <source>
        <dbReference type="SAM" id="Phobius"/>
    </source>
</evidence>
<gene>
    <name evidence="10" type="ORF">BB558_004231</name>
</gene>
<feature type="transmembrane region" description="Helical" evidence="8">
    <location>
        <begin position="241"/>
        <end position="263"/>
    </location>
</feature>
<evidence type="ECO:0000259" key="9">
    <source>
        <dbReference type="Pfam" id="PF10277"/>
    </source>
</evidence>
<keyword evidence="6" id="KW-0333">Golgi apparatus</keyword>
<name>A0A2U1J453_SMIAN</name>
<dbReference type="PANTHER" id="PTHR12892">
    <property type="entry name" value="FGF RECEPTOR ACTIVATING PROTEIN 1"/>
    <property type="match status" value="1"/>
</dbReference>
<evidence type="ECO:0000256" key="2">
    <source>
        <dbReference type="ARBA" id="ARBA00007414"/>
    </source>
</evidence>
<dbReference type="PANTHER" id="PTHR12892:SF11">
    <property type="entry name" value="POST-GPI ATTACHMENT TO PROTEINS FACTOR 2"/>
    <property type="match status" value="1"/>
</dbReference>